<dbReference type="RefSeq" id="WP_236657632.1">
    <property type="nucleotide sequence ID" value="NZ_CP030843.1"/>
</dbReference>
<reference evidence="3 4" key="1">
    <citation type="journal article" date="2018" name="Front. Microbiol.">
        <title>Hydrolytic Capabilities as a Key to Environmental Success: Chitinolytic and Cellulolytic Acidobacteria From Acidic Sub-arctic Soils and Boreal Peatlands.</title>
        <authorList>
            <person name="Belova S.E."/>
            <person name="Ravin N.V."/>
            <person name="Pankratov T.A."/>
            <person name="Rakitin A.L."/>
            <person name="Ivanova A.A."/>
            <person name="Beletsky A.V."/>
            <person name="Mardanov A.V."/>
            <person name="Sinninghe Damste J.S."/>
            <person name="Dedysh S.N."/>
        </authorList>
    </citation>
    <scope>NUCLEOTIDE SEQUENCE [LARGE SCALE GENOMIC DNA]</scope>
    <source>
        <strain evidence="3 4">SBC82</strain>
        <plasmid evidence="4">pacpol3</plasmid>
        <plasmid evidence="3">pACPOL3</plasmid>
        <plasmid evidence="2">pACPOL4</plasmid>
        <plasmid evidence="4">pacpol4</plasmid>
    </source>
</reference>
<dbReference type="Proteomes" id="UP000253606">
    <property type="component" value="Plasmid pACPOL4"/>
</dbReference>
<sequence length="57" mass="6029">MAELNVRFPGLDTATADDVKRAIDKVVADPSTVSAAQSKTVKPGMRTDEVKKSLGDP</sequence>
<dbReference type="KEGG" id="abas:ACPOL_7162"/>
<accession>A0A2Z5GCA0</accession>
<dbReference type="EMBL" id="CP030844">
    <property type="protein sequence ID" value="AXC16354.1"/>
    <property type="molecule type" value="Genomic_DNA"/>
</dbReference>
<feature type="compositionally biased region" description="Basic and acidic residues" evidence="1">
    <location>
        <begin position="45"/>
        <end position="57"/>
    </location>
</feature>
<geneLocation type="plasmid" evidence="4">
    <name>pacpol3</name>
</geneLocation>
<evidence type="ECO:0000256" key="1">
    <source>
        <dbReference type="SAM" id="MobiDB-lite"/>
    </source>
</evidence>
<evidence type="ECO:0000313" key="2">
    <source>
        <dbReference type="EMBL" id="AXC16318.1"/>
    </source>
</evidence>
<feature type="region of interest" description="Disordered" evidence="1">
    <location>
        <begin position="31"/>
        <end position="57"/>
    </location>
</feature>
<dbReference type="Proteomes" id="UP000253606">
    <property type="component" value="Plasmid pACPOL3"/>
</dbReference>
<keyword evidence="3" id="KW-0614">Plasmid</keyword>
<organism evidence="3 4">
    <name type="scientific">Acidisarcina polymorpha</name>
    <dbReference type="NCBI Taxonomy" id="2211140"/>
    <lineage>
        <taxon>Bacteria</taxon>
        <taxon>Pseudomonadati</taxon>
        <taxon>Acidobacteriota</taxon>
        <taxon>Terriglobia</taxon>
        <taxon>Terriglobales</taxon>
        <taxon>Acidobacteriaceae</taxon>
        <taxon>Acidisarcina</taxon>
    </lineage>
</organism>
<gene>
    <name evidence="2" type="ORF">ACPOL_7126</name>
    <name evidence="3" type="ORF">ACPOL_7162</name>
</gene>
<evidence type="ECO:0000313" key="3">
    <source>
        <dbReference type="EMBL" id="AXC16354.1"/>
    </source>
</evidence>
<protein>
    <submittedName>
        <fullName evidence="3">Uncharacterized protein</fullName>
    </submittedName>
</protein>
<geneLocation type="plasmid" evidence="2">
    <name>pACPOL4</name>
</geneLocation>
<dbReference type="AlphaFoldDB" id="A0A2Z5GCA0"/>
<dbReference type="KEGG" id="abas:ACPOL_7126"/>
<proteinExistence type="predicted"/>
<feature type="compositionally biased region" description="Polar residues" evidence="1">
    <location>
        <begin position="31"/>
        <end position="40"/>
    </location>
</feature>
<geneLocation type="plasmid" evidence="4">
    <name>pacpol4</name>
</geneLocation>
<keyword evidence="4" id="KW-1185">Reference proteome</keyword>
<dbReference type="EMBL" id="CP030843">
    <property type="protein sequence ID" value="AXC16318.1"/>
    <property type="molecule type" value="Genomic_DNA"/>
</dbReference>
<evidence type="ECO:0000313" key="4">
    <source>
        <dbReference type="Proteomes" id="UP000253606"/>
    </source>
</evidence>
<geneLocation type="plasmid" evidence="3">
    <name>pACPOL3</name>
</geneLocation>
<name>A0A2Z5GCA0_9BACT</name>